<accession>A0AA38TZ52</accession>
<keyword evidence="2" id="KW-1185">Reference proteome</keyword>
<sequence>MEVQAHKTDQLMDLHGTMDEKNITLIDNLDIQKDDFTVNVRIIRLWSQPLFKDPEQLYSIEMILMDEELLHVGGAIFIKNPTIARHVSKYKLIDNTNKLKNNIDVKRSIAQQFIFTSGEFNDPTVTVDGQENSNTTHPTALTAANDDHVVNDNHSTCFVFLLNGKLTYTHVSRVSGIDPVWHPTIVCRPPRPRPIKGTTKWRAHDLDITTPQVNFRGRLVRRVISKRMESVKGMESGRNWNGMFSGLTKCLVDRIVM</sequence>
<gene>
    <name evidence="1" type="ORF">OSB04_008231</name>
</gene>
<dbReference type="AlphaFoldDB" id="A0AA38TZ52"/>
<dbReference type="PROSITE" id="PS50096">
    <property type="entry name" value="IQ"/>
    <property type="match status" value="1"/>
</dbReference>
<protein>
    <recommendedName>
        <fullName evidence="3">DUF223 domain-containing protein</fullName>
    </recommendedName>
</protein>
<organism evidence="1 2">
    <name type="scientific">Centaurea solstitialis</name>
    <name type="common">yellow star-thistle</name>
    <dbReference type="NCBI Taxonomy" id="347529"/>
    <lineage>
        <taxon>Eukaryota</taxon>
        <taxon>Viridiplantae</taxon>
        <taxon>Streptophyta</taxon>
        <taxon>Embryophyta</taxon>
        <taxon>Tracheophyta</taxon>
        <taxon>Spermatophyta</taxon>
        <taxon>Magnoliopsida</taxon>
        <taxon>eudicotyledons</taxon>
        <taxon>Gunneridae</taxon>
        <taxon>Pentapetalae</taxon>
        <taxon>asterids</taxon>
        <taxon>campanulids</taxon>
        <taxon>Asterales</taxon>
        <taxon>Asteraceae</taxon>
        <taxon>Carduoideae</taxon>
        <taxon>Cardueae</taxon>
        <taxon>Centaureinae</taxon>
        <taxon>Centaurea</taxon>
    </lineage>
</organism>
<evidence type="ECO:0000313" key="2">
    <source>
        <dbReference type="Proteomes" id="UP001172457"/>
    </source>
</evidence>
<evidence type="ECO:0008006" key="3">
    <source>
        <dbReference type="Google" id="ProtNLM"/>
    </source>
</evidence>
<proteinExistence type="predicted"/>
<evidence type="ECO:0000313" key="1">
    <source>
        <dbReference type="EMBL" id="KAJ9563071.1"/>
    </source>
</evidence>
<comment type="caution">
    <text evidence="1">The sequence shown here is derived from an EMBL/GenBank/DDBJ whole genome shotgun (WGS) entry which is preliminary data.</text>
</comment>
<name>A0AA38TZ52_9ASTR</name>
<reference evidence="1" key="1">
    <citation type="submission" date="2023-03" db="EMBL/GenBank/DDBJ databases">
        <title>Chromosome-scale reference genome and RAD-based genetic map of yellow starthistle (Centaurea solstitialis) reveal putative structural variation and QTLs associated with invader traits.</title>
        <authorList>
            <person name="Reatini B."/>
            <person name="Cang F.A."/>
            <person name="Jiang Q."/>
            <person name="Mckibben M.T.W."/>
            <person name="Barker M.S."/>
            <person name="Rieseberg L.H."/>
            <person name="Dlugosch K.M."/>
        </authorList>
    </citation>
    <scope>NUCLEOTIDE SEQUENCE</scope>
    <source>
        <strain evidence="1">CAN-66</strain>
        <tissue evidence="1">Leaf</tissue>
    </source>
</reference>
<dbReference type="Proteomes" id="UP001172457">
    <property type="component" value="Chromosome 2"/>
</dbReference>
<dbReference type="EMBL" id="JARYMX010000002">
    <property type="protein sequence ID" value="KAJ9563071.1"/>
    <property type="molecule type" value="Genomic_DNA"/>
</dbReference>